<dbReference type="PROSITE" id="PS50198">
    <property type="entry name" value="PPIC_PPIASE_2"/>
    <property type="match status" value="1"/>
</dbReference>
<dbReference type="InterPro" id="IPR000297">
    <property type="entry name" value="PPIase_PpiC"/>
</dbReference>
<dbReference type="EMBL" id="LWAJ01000262">
    <property type="protein sequence ID" value="KZL48189.1"/>
    <property type="molecule type" value="Genomic_DNA"/>
</dbReference>
<dbReference type="Gene3D" id="3.10.50.40">
    <property type="match status" value="1"/>
</dbReference>
<dbReference type="PANTHER" id="PTHR47245">
    <property type="entry name" value="PEPTIDYLPROLYL ISOMERASE"/>
    <property type="match status" value="1"/>
</dbReference>
<dbReference type="OrthoDB" id="507969at2"/>
<dbReference type="InterPro" id="IPR046357">
    <property type="entry name" value="PPIase_dom_sf"/>
</dbReference>
<organism evidence="8 9">
    <name type="scientific">Nodularia spumigena CENA596</name>
    <dbReference type="NCBI Taxonomy" id="1819295"/>
    <lineage>
        <taxon>Bacteria</taxon>
        <taxon>Bacillati</taxon>
        <taxon>Cyanobacteriota</taxon>
        <taxon>Cyanophyceae</taxon>
        <taxon>Nostocales</taxon>
        <taxon>Nodulariaceae</taxon>
        <taxon>Nodularia</taxon>
    </lineage>
</organism>
<dbReference type="Proteomes" id="UP000076555">
    <property type="component" value="Unassembled WGS sequence"/>
</dbReference>
<evidence type="ECO:0000259" key="7">
    <source>
        <dbReference type="PROSITE" id="PS50198"/>
    </source>
</evidence>
<keyword evidence="4 6" id="KW-0697">Rotamase</keyword>
<proteinExistence type="predicted"/>
<evidence type="ECO:0000256" key="5">
    <source>
        <dbReference type="ARBA" id="ARBA00023235"/>
    </source>
</evidence>
<dbReference type="PANTHER" id="PTHR47245:SF1">
    <property type="entry name" value="FOLDASE PROTEIN PRSA"/>
    <property type="match status" value="1"/>
</dbReference>
<evidence type="ECO:0000256" key="2">
    <source>
        <dbReference type="ARBA" id="ARBA00013194"/>
    </source>
</evidence>
<gene>
    <name evidence="8" type="ORF">A2T98_19300</name>
</gene>
<evidence type="ECO:0000256" key="1">
    <source>
        <dbReference type="ARBA" id="ARBA00000971"/>
    </source>
</evidence>
<protein>
    <recommendedName>
        <fullName evidence="2">peptidylprolyl isomerase</fullName>
        <ecNumber evidence="2">5.2.1.8</ecNumber>
    </recommendedName>
</protein>
<accession>A0A161XZ28</accession>
<dbReference type="EC" id="5.2.1.8" evidence="2"/>
<name>A0A161XZ28_NODSP</name>
<evidence type="ECO:0000313" key="9">
    <source>
        <dbReference type="Proteomes" id="UP000076555"/>
    </source>
</evidence>
<reference evidence="8 9" key="1">
    <citation type="submission" date="2016-04" db="EMBL/GenBank/DDBJ databases">
        <title>Draft Genome Assembly of the Bloom-forming Cyanobacterium Nodularia spumigena Strain CENA596 in Shrimp Production Ponds.</title>
        <authorList>
            <person name="Popin R.V."/>
            <person name="Rigonato J."/>
            <person name="Abreu V.A."/>
            <person name="Andreote A.P."/>
            <person name="Silveira S.B."/>
            <person name="Odebrecht C."/>
            <person name="Fiore M.F."/>
        </authorList>
    </citation>
    <scope>NUCLEOTIDE SEQUENCE [LARGE SCALE GENOMIC DNA]</scope>
    <source>
        <strain evidence="8 9">CENA596</strain>
    </source>
</reference>
<keyword evidence="5 6" id="KW-0413">Isomerase</keyword>
<keyword evidence="3" id="KW-0732">Signal</keyword>
<dbReference type="AlphaFoldDB" id="A0A161XZ28"/>
<evidence type="ECO:0000256" key="3">
    <source>
        <dbReference type="ARBA" id="ARBA00022729"/>
    </source>
</evidence>
<feature type="domain" description="PpiC" evidence="7">
    <location>
        <begin position="123"/>
        <end position="215"/>
    </location>
</feature>
<comment type="catalytic activity">
    <reaction evidence="1">
        <text>[protein]-peptidylproline (omega=180) = [protein]-peptidylproline (omega=0)</text>
        <dbReference type="Rhea" id="RHEA:16237"/>
        <dbReference type="Rhea" id="RHEA-COMP:10747"/>
        <dbReference type="Rhea" id="RHEA-COMP:10748"/>
        <dbReference type="ChEBI" id="CHEBI:83833"/>
        <dbReference type="ChEBI" id="CHEBI:83834"/>
        <dbReference type="EC" id="5.2.1.8"/>
    </reaction>
</comment>
<dbReference type="GO" id="GO:0003755">
    <property type="term" value="F:peptidyl-prolyl cis-trans isomerase activity"/>
    <property type="evidence" value="ECO:0007669"/>
    <property type="project" value="UniProtKB-KW"/>
</dbReference>
<evidence type="ECO:0000313" key="8">
    <source>
        <dbReference type="EMBL" id="KZL48189.1"/>
    </source>
</evidence>
<dbReference type="Pfam" id="PF00639">
    <property type="entry name" value="Rotamase"/>
    <property type="match status" value="1"/>
</dbReference>
<dbReference type="SUPFAM" id="SSF54534">
    <property type="entry name" value="FKBP-like"/>
    <property type="match status" value="1"/>
</dbReference>
<evidence type="ECO:0000256" key="6">
    <source>
        <dbReference type="PROSITE-ProRule" id="PRU00278"/>
    </source>
</evidence>
<sequence length="259" mass="29794">MTAVLESGNIWQQAATNLNQSTTAEILQLLEKYQMLPALIKEVVLDQAIAPIPCTPEEEKLAWEKLAQHYQITSDDALQRWLEQNNLSAEQLKAIAIRQFKIEKFKHQTWGNDLESYYSQRKPQLDRVVYSLIRTNNIGIAQEIYFRLQAGEQSFAELAREYSQGPEAQTNGLIGPVELQTIHPALARMLATSQPKQLLPPTQLENWIVIVRLEKLLLTQLDNSLRQRLLNERFHSWLQAQMTAPNQQNQQLEKATVKI</sequence>
<comment type="caution">
    <text evidence="8">The sequence shown here is derived from an EMBL/GenBank/DDBJ whole genome shotgun (WGS) entry which is preliminary data.</text>
</comment>
<evidence type="ECO:0000256" key="4">
    <source>
        <dbReference type="ARBA" id="ARBA00023110"/>
    </source>
</evidence>
<dbReference type="InterPro" id="IPR050245">
    <property type="entry name" value="PrsA_foldase"/>
</dbReference>
<dbReference type="RefSeq" id="WP_063874166.1">
    <property type="nucleotide sequence ID" value="NZ_CAWMRI010000262.1"/>
</dbReference>